<dbReference type="AlphaFoldDB" id="A0A9W6RHD6"/>
<sequence>MTSGSIQRAADEAGLGGLIEPFALEGGWGNRVLRKFTVAHVYENGCVYGHHEKDTADAVRWADVARFVQRVTEKRTNGSYTSTTYDFDVVHTDGRLFNLVGVGTRRNSSGLERFAEVVGPLVTEAQLPRFREALAGGEPVEFGWFTVRPEGIGRGRKSLPWAELEEVNVHEGKVGVRRHGKRLNWAKAGVPDVPNVGAFLTLTRETDDASWRR</sequence>
<organism evidence="1 2">
    <name type="scientific">Actinoallomurus iriomotensis</name>
    <dbReference type="NCBI Taxonomy" id="478107"/>
    <lineage>
        <taxon>Bacteria</taxon>
        <taxon>Bacillati</taxon>
        <taxon>Actinomycetota</taxon>
        <taxon>Actinomycetes</taxon>
        <taxon>Streptosporangiales</taxon>
        <taxon>Thermomonosporaceae</taxon>
        <taxon>Actinoallomurus</taxon>
    </lineage>
</organism>
<name>A0A9W6RHD6_9ACTN</name>
<proteinExistence type="predicted"/>
<protein>
    <submittedName>
        <fullName evidence="1">Uncharacterized protein</fullName>
    </submittedName>
</protein>
<reference evidence="1" key="1">
    <citation type="submission" date="2023-03" db="EMBL/GenBank/DDBJ databases">
        <title>Actinoallomurus iriomotensis NBRC 103681.</title>
        <authorList>
            <person name="Ichikawa N."/>
            <person name="Sato H."/>
            <person name="Tonouchi N."/>
        </authorList>
    </citation>
    <scope>NUCLEOTIDE SEQUENCE</scope>
    <source>
        <strain evidence="1">NBRC 103681</strain>
    </source>
</reference>
<gene>
    <name evidence="1" type="ORF">Airi01_040150</name>
</gene>
<dbReference type="RefSeq" id="WP_285623142.1">
    <property type="nucleotide sequence ID" value="NZ_BSTJ01000004.1"/>
</dbReference>
<dbReference type="Pfam" id="PF20226">
    <property type="entry name" value="DUF6585"/>
    <property type="match status" value="1"/>
</dbReference>
<evidence type="ECO:0000313" key="2">
    <source>
        <dbReference type="Proteomes" id="UP001165135"/>
    </source>
</evidence>
<dbReference type="InterPro" id="IPR046492">
    <property type="entry name" value="DUF6585"/>
</dbReference>
<comment type="caution">
    <text evidence="1">The sequence shown here is derived from an EMBL/GenBank/DDBJ whole genome shotgun (WGS) entry which is preliminary data.</text>
</comment>
<accession>A0A9W6RHD6</accession>
<dbReference type="EMBL" id="BSTJ01000004">
    <property type="protein sequence ID" value="GLY75748.1"/>
    <property type="molecule type" value="Genomic_DNA"/>
</dbReference>
<evidence type="ECO:0000313" key="1">
    <source>
        <dbReference type="EMBL" id="GLY75748.1"/>
    </source>
</evidence>
<dbReference type="Proteomes" id="UP001165135">
    <property type="component" value="Unassembled WGS sequence"/>
</dbReference>